<dbReference type="InterPro" id="IPR036394">
    <property type="entry name" value="Ribosomal_uL22_sf"/>
</dbReference>
<dbReference type="GO" id="GO:0019843">
    <property type="term" value="F:rRNA binding"/>
    <property type="evidence" value="ECO:0007669"/>
    <property type="project" value="UniProtKB-UniRule"/>
</dbReference>
<dbReference type="PROSITE" id="PS00464">
    <property type="entry name" value="RIBOSOMAL_L22"/>
    <property type="match status" value="1"/>
</dbReference>
<evidence type="ECO:0000313" key="11">
    <source>
        <dbReference type="EMBL" id="OGY64453.1"/>
    </source>
</evidence>
<reference evidence="11 12" key="1">
    <citation type="journal article" date="2016" name="Nat. Commun.">
        <title>Thousands of microbial genomes shed light on interconnected biogeochemical processes in an aquifer system.</title>
        <authorList>
            <person name="Anantharaman K."/>
            <person name="Brown C.T."/>
            <person name="Hug L.A."/>
            <person name="Sharon I."/>
            <person name="Castelle C.J."/>
            <person name="Probst A.J."/>
            <person name="Thomas B.C."/>
            <person name="Singh A."/>
            <person name="Wilkins M.J."/>
            <person name="Karaoz U."/>
            <person name="Brodie E.L."/>
            <person name="Williams K.H."/>
            <person name="Hubbard S.S."/>
            <person name="Banfield J.F."/>
        </authorList>
    </citation>
    <scope>NUCLEOTIDE SEQUENCE [LARGE SCALE GENOMIC DNA]</scope>
</reference>
<dbReference type="InterPro" id="IPR047867">
    <property type="entry name" value="Ribosomal_uL22_bac/org-type"/>
</dbReference>
<dbReference type="InterPro" id="IPR018260">
    <property type="entry name" value="Ribosomal_uL22_CS"/>
</dbReference>
<sequence>MAEIKAQLNYLRIAPRKVRLVASALKGLSVNEAEAQLLFRPQRSSQPLLKLLRSAVANAKNNQRLNADNLVIQSIRVDNGPMLKRFMPRAMGRATPIQKKTSHVSLILEDGKSNSKLPRFNIVIPKKIKEQRGSAPKKIKARPKMERIEDKPKEKVGFIKKLFQRKSI</sequence>
<evidence type="ECO:0000256" key="3">
    <source>
        <dbReference type="ARBA" id="ARBA00022884"/>
    </source>
</evidence>
<dbReference type="Pfam" id="PF00237">
    <property type="entry name" value="Ribosomal_L22"/>
    <property type="match status" value="1"/>
</dbReference>
<keyword evidence="5 7" id="KW-0687">Ribonucleoprotein</keyword>
<dbReference type="PANTHER" id="PTHR13501">
    <property type="entry name" value="CHLOROPLAST 50S RIBOSOMAL PROTEIN L22-RELATED"/>
    <property type="match status" value="1"/>
</dbReference>
<evidence type="ECO:0000256" key="5">
    <source>
        <dbReference type="ARBA" id="ARBA00023274"/>
    </source>
</evidence>
<dbReference type="SUPFAM" id="SSF54843">
    <property type="entry name" value="Ribosomal protein L22"/>
    <property type="match status" value="1"/>
</dbReference>
<dbReference type="AlphaFoldDB" id="A0A1G1ZIN2"/>
<gene>
    <name evidence="7" type="primary">rplV</name>
    <name evidence="11" type="ORF">A3B92_02910</name>
</gene>
<name>A0A1G1ZIN2_9BACT</name>
<evidence type="ECO:0000256" key="8">
    <source>
        <dbReference type="RuleBase" id="RU004005"/>
    </source>
</evidence>
<evidence type="ECO:0000256" key="6">
    <source>
        <dbReference type="ARBA" id="ARBA00035207"/>
    </source>
</evidence>
<evidence type="ECO:0000256" key="4">
    <source>
        <dbReference type="ARBA" id="ARBA00022980"/>
    </source>
</evidence>
<comment type="similarity">
    <text evidence="1 7 8">Belongs to the universal ribosomal protein uL22 family.</text>
</comment>
<dbReference type="InterPro" id="IPR005727">
    <property type="entry name" value="Ribosomal_uL22_bac/chlpt-type"/>
</dbReference>
<dbReference type="CDD" id="cd00336">
    <property type="entry name" value="Ribosomal_L22"/>
    <property type="match status" value="1"/>
</dbReference>
<evidence type="ECO:0000256" key="1">
    <source>
        <dbReference type="ARBA" id="ARBA00009451"/>
    </source>
</evidence>
<evidence type="ECO:0000256" key="7">
    <source>
        <dbReference type="HAMAP-Rule" id="MF_01331"/>
    </source>
</evidence>
<dbReference type="GO" id="GO:0003735">
    <property type="term" value="F:structural constituent of ribosome"/>
    <property type="evidence" value="ECO:0007669"/>
    <property type="project" value="InterPro"/>
</dbReference>
<keyword evidence="4 7" id="KW-0689">Ribosomal protein</keyword>
<evidence type="ECO:0000256" key="2">
    <source>
        <dbReference type="ARBA" id="ARBA00022730"/>
    </source>
</evidence>
<dbReference type="Gene3D" id="3.90.470.10">
    <property type="entry name" value="Ribosomal protein L22/L17"/>
    <property type="match status" value="1"/>
</dbReference>
<proteinExistence type="inferred from homology"/>
<organism evidence="11 12">
    <name type="scientific">Candidatus Harrisonbacteria bacterium RIFCSPHIGHO2_02_FULL_42_16</name>
    <dbReference type="NCBI Taxonomy" id="1798404"/>
    <lineage>
        <taxon>Bacteria</taxon>
        <taxon>Candidatus Harrisoniibacteriota</taxon>
    </lineage>
</organism>
<dbReference type="EMBL" id="MHJG01000003">
    <property type="protein sequence ID" value="OGY64453.1"/>
    <property type="molecule type" value="Genomic_DNA"/>
</dbReference>
<dbReference type="GO" id="GO:0022625">
    <property type="term" value="C:cytosolic large ribosomal subunit"/>
    <property type="evidence" value="ECO:0007669"/>
    <property type="project" value="TreeGrafter"/>
</dbReference>
<dbReference type="PANTHER" id="PTHR13501:SF8">
    <property type="entry name" value="LARGE RIBOSOMAL SUBUNIT PROTEIN UL22M"/>
    <property type="match status" value="1"/>
</dbReference>
<accession>A0A1G1ZIN2</accession>
<dbReference type="HAMAP" id="MF_01331_B">
    <property type="entry name" value="Ribosomal_uL22_B"/>
    <property type="match status" value="1"/>
</dbReference>
<dbReference type="STRING" id="1798404.A3B92_02910"/>
<dbReference type="Proteomes" id="UP000177960">
    <property type="component" value="Unassembled WGS sequence"/>
</dbReference>
<comment type="caution">
    <text evidence="11">The sequence shown here is derived from an EMBL/GenBank/DDBJ whole genome shotgun (WGS) entry which is preliminary data.</text>
</comment>
<keyword evidence="2 7" id="KW-0699">rRNA-binding</keyword>
<evidence type="ECO:0000256" key="9">
    <source>
        <dbReference type="RuleBase" id="RU004006"/>
    </source>
</evidence>
<evidence type="ECO:0000313" key="12">
    <source>
        <dbReference type="Proteomes" id="UP000177960"/>
    </source>
</evidence>
<keyword evidence="3 7" id="KW-0694">RNA-binding</keyword>
<dbReference type="NCBIfam" id="TIGR01044">
    <property type="entry name" value="rplV_bact"/>
    <property type="match status" value="1"/>
</dbReference>
<comment type="subunit">
    <text evidence="7 9">Part of the 50S ribosomal subunit.</text>
</comment>
<evidence type="ECO:0000256" key="10">
    <source>
        <dbReference type="RuleBase" id="RU004008"/>
    </source>
</evidence>
<comment type="function">
    <text evidence="7">The globular domain of the protein is located near the polypeptide exit tunnel on the outside of the subunit, while an extended beta-hairpin is found that lines the wall of the exit tunnel in the center of the 70S ribosome.</text>
</comment>
<dbReference type="InterPro" id="IPR001063">
    <property type="entry name" value="Ribosomal_uL22"/>
</dbReference>
<comment type="function">
    <text evidence="7 10">This protein binds specifically to 23S rRNA; its binding is stimulated by other ribosomal proteins, e.g., L4, L17, and L20. It is important during the early stages of 50S assembly. It makes multiple contacts with different domains of the 23S rRNA in the assembled 50S subunit and ribosome.</text>
</comment>
<dbReference type="GO" id="GO:0006412">
    <property type="term" value="P:translation"/>
    <property type="evidence" value="ECO:0007669"/>
    <property type="project" value="UniProtKB-UniRule"/>
</dbReference>
<protein>
    <recommendedName>
        <fullName evidence="6 7">Large ribosomal subunit protein uL22</fullName>
    </recommendedName>
</protein>